<dbReference type="Proteomes" id="UP000821853">
    <property type="component" value="Unassembled WGS sequence"/>
</dbReference>
<evidence type="ECO:0000256" key="1">
    <source>
        <dbReference type="SAM" id="MobiDB-lite"/>
    </source>
</evidence>
<name>A0A9J6GQC4_HAELO</name>
<dbReference type="VEuPathDB" id="VectorBase:HLOH_061496"/>
<feature type="region of interest" description="Disordered" evidence="1">
    <location>
        <begin position="57"/>
        <end position="94"/>
    </location>
</feature>
<feature type="compositionally biased region" description="Low complexity" evidence="1">
    <location>
        <begin position="79"/>
        <end position="94"/>
    </location>
</feature>
<gene>
    <name evidence="2" type="ORF">HPB48_009772</name>
</gene>
<keyword evidence="3" id="KW-1185">Reference proteome</keyword>
<protein>
    <submittedName>
        <fullName evidence="2">Uncharacterized protein</fullName>
    </submittedName>
</protein>
<dbReference type="EMBL" id="JABSTR010000008">
    <property type="protein sequence ID" value="KAH9376864.1"/>
    <property type="molecule type" value="Genomic_DNA"/>
</dbReference>
<evidence type="ECO:0000313" key="3">
    <source>
        <dbReference type="Proteomes" id="UP000821853"/>
    </source>
</evidence>
<evidence type="ECO:0000313" key="2">
    <source>
        <dbReference type="EMBL" id="KAH9376864.1"/>
    </source>
</evidence>
<organism evidence="2 3">
    <name type="scientific">Haemaphysalis longicornis</name>
    <name type="common">Bush tick</name>
    <dbReference type="NCBI Taxonomy" id="44386"/>
    <lineage>
        <taxon>Eukaryota</taxon>
        <taxon>Metazoa</taxon>
        <taxon>Ecdysozoa</taxon>
        <taxon>Arthropoda</taxon>
        <taxon>Chelicerata</taxon>
        <taxon>Arachnida</taxon>
        <taxon>Acari</taxon>
        <taxon>Parasitiformes</taxon>
        <taxon>Ixodida</taxon>
        <taxon>Ixodoidea</taxon>
        <taxon>Ixodidae</taxon>
        <taxon>Haemaphysalinae</taxon>
        <taxon>Haemaphysalis</taxon>
    </lineage>
</organism>
<reference evidence="2 3" key="1">
    <citation type="journal article" date="2020" name="Cell">
        <title>Large-Scale Comparative Analyses of Tick Genomes Elucidate Their Genetic Diversity and Vector Capacities.</title>
        <authorList>
            <consortium name="Tick Genome and Microbiome Consortium (TIGMIC)"/>
            <person name="Jia N."/>
            <person name="Wang J."/>
            <person name="Shi W."/>
            <person name="Du L."/>
            <person name="Sun Y."/>
            <person name="Zhan W."/>
            <person name="Jiang J.F."/>
            <person name="Wang Q."/>
            <person name="Zhang B."/>
            <person name="Ji P."/>
            <person name="Bell-Sakyi L."/>
            <person name="Cui X.M."/>
            <person name="Yuan T.T."/>
            <person name="Jiang B.G."/>
            <person name="Yang W.F."/>
            <person name="Lam T.T."/>
            <person name="Chang Q.C."/>
            <person name="Ding S.J."/>
            <person name="Wang X.J."/>
            <person name="Zhu J.G."/>
            <person name="Ruan X.D."/>
            <person name="Zhao L."/>
            <person name="Wei J.T."/>
            <person name="Ye R.Z."/>
            <person name="Que T.C."/>
            <person name="Du C.H."/>
            <person name="Zhou Y.H."/>
            <person name="Cheng J.X."/>
            <person name="Dai P.F."/>
            <person name="Guo W.B."/>
            <person name="Han X.H."/>
            <person name="Huang E.J."/>
            <person name="Li L.F."/>
            <person name="Wei W."/>
            <person name="Gao Y.C."/>
            <person name="Liu J.Z."/>
            <person name="Shao H.Z."/>
            <person name="Wang X."/>
            <person name="Wang C.C."/>
            <person name="Yang T.C."/>
            <person name="Huo Q.B."/>
            <person name="Li W."/>
            <person name="Chen H.Y."/>
            <person name="Chen S.E."/>
            <person name="Zhou L.G."/>
            <person name="Ni X.B."/>
            <person name="Tian J.H."/>
            <person name="Sheng Y."/>
            <person name="Liu T."/>
            <person name="Pan Y.S."/>
            <person name="Xia L.Y."/>
            <person name="Li J."/>
            <person name="Zhao F."/>
            <person name="Cao W.C."/>
        </authorList>
    </citation>
    <scope>NUCLEOTIDE SEQUENCE [LARGE SCALE GENOMIC DNA]</scope>
    <source>
        <strain evidence="2">HaeL-2018</strain>
    </source>
</reference>
<comment type="caution">
    <text evidence="2">The sequence shown here is derived from an EMBL/GenBank/DDBJ whole genome shotgun (WGS) entry which is preliminary data.</text>
</comment>
<dbReference type="AlphaFoldDB" id="A0A9J6GQC4"/>
<sequence>MGTLKWLTVYPWEWDVDCGPPEKSCVREEQGKVFHLENWKAETIRCASVRFLTESPGQEGAHGLAGGGLQWASRGSPRGTAAAPVAGTAAAGSP</sequence>
<accession>A0A9J6GQC4</accession>
<proteinExistence type="predicted"/>